<evidence type="ECO:0000313" key="2">
    <source>
        <dbReference type="Proteomes" id="UP000321736"/>
    </source>
</evidence>
<evidence type="ECO:0000313" key="1">
    <source>
        <dbReference type="EMBL" id="GEP84964.1"/>
    </source>
</evidence>
<accession>A0A239TT49</accession>
<organism evidence="1 2">
    <name type="scientific">Staphylococcus piscifermentans</name>
    <dbReference type="NCBI Taxonomy" id="70258"/>
    <lineage>
        <taxon>Bacteria</taxon>
        <taxon>Bacillati</taxon>
        <taxon>Bacillota</taxon>
        <taxon>Bacilli</taxon>
        <taxon>Bacillales</taxon>
        <taxon>Staphylococcaceae</taxon>
        <taxon>Staphylococcus</taxon>
    </lineage>
</organism>
<protein>
    <submittedName>
        <fullName evidence="1">Uncharacterized protein</fullName>
    </submittedName>
</protein>
<dbReference type="Pfam" id="PF11772">
    <property type="entry name" value="EpuA"/>
    <property type="match status" value="1"/>
</dbReference>
<comment type="caution">
    <text evidence="1">The sequence shown here is derived from an EMBL/GenBank/DDBJ whole genome shotgun (WGS) entry which is preliminary data.</text>
</comment>
<dbReference type="InterPro" id="IPR024596">
    <property type="entry name" value="RNApol_su_b/EpuA"/>
</dbReference>
<keyword evidence="2" id="KW-1185">Reference proteome</keyword>
<proteinExistence type="predicted"/>
<dbReference type="Proteomes" id="UP000321736">
    <property type="component" value="Unassembled WGS sequence"/>
</dbReference>
<sequence>MKKPIHYKLIRIPLGFGIIIIVILMIVMFLIGILIGYLLNHQNPLEFFDFHTWKHFKQLFGE</sequence>
<dbReference type="EMBL" id="BKAR01000017">
    <property type="protein sequence ID" value="GEP84964.1"/>
    <property type="molecule type" value="Genomic_DNA"/>
</dbReference>
<gene>
    <name evidence="1" type="ORF">SPI02_15490</name>
</gene>
<dbReference type="AlphaFoldDB" id="A0A239TT49"/>
<name>A0A239TT49_9STAP</name>
<reference evidence="1 2" key="1">
    <citation type="submission" date="2019-07" db="EMBL/GenBank/DDBJ databases">
        <title>Whole genome shotgun sequence of Staphylococcus piscifermentans NBRC 109625.</title>
        <authorList>
            <person name="Hosoyama A."/>
            <person name="Uohara A."/>
            <person name="Ohji S."/>
            <person name="Ichikawa N."/>
        </authorList>
    </citation>
    <scope>NUCLEOTIDE SEQUENCE [LARGE SCALE GENOMIC DNA]</scope>
    <source>
        <strain evidence="1 2">NBRC 109625</strain>
    </source>
</reference>
<dbReference type="RefSeq" id="WP_095104278.1">
    <property type="nucleotide sequence ID" value="NZ_BKAR01000017.1"/>
</dbReference>